<accession>A0ABP0YN80</accession>
<dbReference type="InterPro" id="IPR045894">
    <property type="entry name" value="At5g08430-like"/>
</dbReference>
<dbReference type="Proteomes" id="UP001642487">
    <property type="component" value="Chromosome 5"/>
</dbReference>
<dbReference type="InterPro" id="IPR003169">
    <property type="entry name" value="GYF"/>
</dbReference>
<organism evidence="2 3">
    <name type="scientific">Citrullus colocynthis</name>
    <name type="common">colocynth</name>
    <dbReference type="NCBI Taxonomy" id="252529"/>
    <lineage>
        <taxon>Eukaryota</taxon>
        <taxon>Viridiplantae</taxon>
        <taxon>Streptophyta</taxon>
        <taxon>Embryophyta</taxon>
        <taxon>Tracheophyta</taxon>
        <taxon>Spermatophyta</taxon>
        <taxon>Magnoliopsida</taxon>
        <taxon>eudicotyledons</taxon>
        <taxon>Gunneridae</taxon>
        <taxon>Pentapetalae</taxon>
        <taxon>rosids</taxon>
        <taxon>fabids</taxon>
        <taxon>Cucurbitales</taxon>
        <taxon>Cucurbitaceae</taxon>
        <taxon>Benincaseae</taxon>
        <taxon>Citrullus</taxon>
    </lineage>
</organism>
<dbReference type="SUPFAM" id="SSF55277">
    <property type="entry name" value="GYF domain"/>
    <property type="match status" value="1"/>
</dbReference>
<dbReference type="PANTHER" id="PTHR46851">
    <property type="entry name" value="OS01G0884500 PROTEIN"/>
    <property type="match status" value="1"/>
</dbReference>
<dbReference type="PROSITE" id="PS50829">
    <property type="entry name" value="GYF"/>
    <property type="match status" value="1"/>
</dbReference>
<evidence type="ECO:0000259" key="1">
    <source>
        <dbReference type="PROSITE" id="PS50829"/>
    </source>
</evidence>
<dbReference type="Gene3D" id="3.30.1490.40">
    <property type="match status" value="1"/>
</dbReference>
<name>A0ABP0YN80_9ROSI</name>
<dbReference type="PANTHER" id="PTHR46851:SF23">
    <property type="entry name" value="SWIB_MDM2 DOMAIN-CONTAINING PROTEIN"/>
    <property type="match status" value="1"/>
</dbReference>
<reference evidence="2 3" key="1">
    <citation type="submission" date="2024-03" db="EMBL/GenBank/DDBJ databases">
        <authorList>
            <person name="Gkanogiannis A."/>
            <person name="Becerra Lopez-Lavalle L."/>
        </authorList>
    </citation>
    <scope>NUCLEOTIDE SEQUENCE [LARGE SCALE GENOMIC DNA]</scope>
</reference>
<sequence>MEKRILLEKSSEQARLIHELPKVIADIPEPTFEDLLEKDEEVNHVLVDRRDDINVPTAAEIEECLTGVPKISETQQGFEVSTCKDFAKKSCISALEFQTHEEQHQSILPKEHVCSKTLPSSNNIQSESINIQESKLTNKNASDVQLIESKLKNKNASEVQLIESKLKNKNASKVQLIELSDDEDGDLRVEGKRQNLENPNFSMWYCASPQGETRGPLPMSLLKQWRDSSTFELKCKVWKSDQSSEDAILLSDAIRLLFPE</sequence>
<protein>
    <recommendedName>
        <fullName evidence="1">GYF domain-containing protein</fullName>
    </recommendedName>
</protein>
<keyword evidence="3" id="KW-1185">Reference proteome</keyword>
<dbReference type="InterPro" id="IPR035445">
    <property type="entry name" value="GYF-like_dom_sf"/>
</dbReference>
<gene>
    <name evidence="2" type="ORF">CITCOLO1_LOCUS14083</name>
</gene>
<evidence type="ECO:0000313" key="2">
    <source>
        <dbReference type="EMBL" id="CAK9321975.1"/>
    </source>
</evidence>
<dbReference type="EMBL" id="OZ021739">
    <property type="protein sequence ID" value="CAK9321975.1"/>
    <property type="molecule type" value="Genomic_DNA"/>
</dbReference>
<feature type="domain" description="GYF" evidence="1">
    <location>
        <begin position="201"/>
        <end position="255"/>
    </location>
</feature>
<proteinExistence type="predicted"/>
<evidence type="ECO:0000313" key="3">
    <source>
        <dbReference type="Proteomes" id="UP001642487"/>
    </source>
</evidence>